<reference evidence="3 4" key="1">
    <citation type="submission" date="2018-06" db="EMBL/GenBank/DDBJ databases">
        <authorList>
            <consortium name="Pathogen Informatics"/>
            <person name="Doyle S."/>
        </authorList>
    </citation>
    <scope>NUCLEOTIDE SEQUENCE [LARGE SCALE GENOMIC DNA]</scope>
    <source>
        <strain evidence="3 4">NCTC10718</strain>
    </source>
</reference>
<keyword evidence="2" id="KW-0812">Transmembrane</keyword>
<feature type="compositionally biased region" description="Low complexity" evidence="1">
    <location>
        <begin position="275"/>
        <end position="297"/>
    </location>
</feature>
<dbReference type="EMBL" id="UGWQ01000001">
    <property type="protein sequence ID" value="SUF70134.1"/>
    <property type="molecule type" value="Genomic_DNA"/>
</dbReference>
<keyword evidence="2" id="KW-1133">Transmembrane helix</keyword>
<feature type="transmembrane region" description="Helical" evidence="2">
    <location>
        <begin position="782"/>
        <end position="802"/>
    </location>
</feature>
<name>A0A379QYS2_SALER</name>
<gene>
    <name evidence="3" type="ORF">NCTC10718_02952</name>
</gene>
<feature type="region of interest" description="Disordered" evidence="1">
    <location>
        <begin position="273"/>
        <end position="321"/>
    </location>
</feature>
<organism evidence="3 4">
    <name type="scientific">Salmonella enterica</name>
    <name type="common">Salmonella choleraesuis</name>
    <dbReference type="NCBI Taxonomy" id="28901"/>
    <lineage>
        <taxon>Bacteria</taxon>
        <taxon>Pseudomonadati</taxon>
        <taxon>Pseudomonadota</taxon>
        <taxon>Gammaproteobacteria</taxon>
        <taxon>Enterobacterales</taxon>
        <taxon>Enterobacteriaceae</taxon>
        <taxon>Salmonella</taxon>
    </lineage>
</organism>
<dbReference type="AlphaFoldDB" id="A0A379QYS2"/>
<evidence type="ECO:0000256" key="1">
    <source>
        <dbReference type="SAM" id="MobiDB-lite"/>
    </source>
</evidence>
<protein>
    <submittedName>
        <fullName evidence="3">Uncharacterized protein</fullName>
    </submittedName>
</protein>
<proteinExistence type="predicted"/>
<feature type="region of interest" description="Disordered" evidence="1">
    <location>
        <begin position="177"/>
        <end position="200"/>
    </location>
</feature>
<keyword evidence="2" id="KW-0472">Membrane</keyword>
<evidence type="ECO:0000313" key="3">
    <source>
        <dbReference type="EMBL" id="SUF70134.1"/>
    </source>
</evidence>
<dbReference type="Proteomes" id="UP000254332">
    <property type="component" value="Unassembled WGS sequence"/>
</dbReference>
<evidence type="ECO:0000256" key="2">
    <source>
        <dbReference type="SAM" id="Phobius"/>
    </source>
</evidence>
<feature type="transmembrane region" description="Helical" evidence="2">
    <location>
        <begin position="809"/>
        <end position="828"/>
    </location>
</feature>
<evidence type="ECO:0000313" key="4">
    <source>
        <dbReference type="Proteomes" id="UP000254332"/>
    </source>
</evidence>
<feature type="transmembrane region" description="Helical" evidence="2">
    <location>
        <begin position="834"/>
        <end position="854"/>
    </location>
</feature>
<accession>A0A379QYS2</accession>
<sequence length="864" mass="97003">MINPGFSLLSLISQPVSRLIRRVICGLLCGGLLCTLPAIGYAAQNGLVESAQPYKPCSKQLTATDKRNLGKAIQTQLADFYQNSSDFQAQLKRGQRLNDGIVGPTTRYWLDYFCGEFAFTVPESSNDQHQVFVESLMIALNRAAERNALYPTWRTAITPPQLLNLTPTEIEIKLGLRSAGSGKNADTPKPAEPSVPEKLDSDTAPYYYQLTEKDFASLAQRQTVLATFAKLEKQQFDQRSQLYNQLSELFAQLNIAATPGPNINNLIKSSSIEIPHPSKSTTTSTSTSINTTPPASSERVENTSENQSIGDTTTSPPVPSTQVINTSTQSDTQMTAPQLVWQLDPDALNKTIKQFKITVLPEEDLKALTPLQSEVFPSLYLFKMAINESGVIPDSLQSYGIFKLARKNGLSPIHADPVRWIAPPDCGCQDSVKSIFTMGTFYGFYPYWQHLEEGQAIDFSRLDRIGYVGAVMKPEGNGNTLVLPQNWSAEKKFSQFIQTTHRYRTKLDLVVTTPRDLSRAQLTGLFTDDMVKQLVEAVTMPMDKYVINNLKPWISFGLQGVPSMADGITLDIDLSVLDTPESQQAFFSFLDRLKIALRQSDFRQSSAEELNGPLTSDDKYFLSVIVPVSDVVERKNRFYNFHNFNALSKRTNLLIMRPGSPATREKAADELDQIKGLQRWLSKQPDQLDVQQVYKHLVPMLISEDNCNQTTALTQLVNLSSWSFLGAGYWPLPLSDTNEKLIDKTFFPEAQQYPQPINQVLNSVTRLLNWICIHRWELRTGLFVSFFFILLFLIICIWSYPLRKHLSRFPFVALTALSISGLMLVFVADPAFQAYQGPILIIFMIVIGWILFAVRMVRKEGDKP</sequence>